<comment type="caution">
    <text evidence="5">The sequence shown here is derived from an EMBL/GenBank/DDBJ whole genome shotgun (WGS) entry which is preliminary data.</text>
</comment>
<gene>
    <name evidence="5" type="ORF">A9Q84_10750</name>
</gene>
<dbReference type="InterPro" id="IPR036388">
    <property type="entry name" value="WH-like_DNA-bd_sf"/>
</dbReference>
<sequence length="146" mass="17237">MVTRTEHRDRSGCPVACALDIFGDHWSLLVIRNLMFTDLHEYKDMLKSEEKISTNILTARLKLLEGEGLISSTPHKESQRRKLYYLTQKGKDLVHIMTSIVFWSQKHLYEFLDIPNEKEEFLKLGPEVFVQKTLEKLEQWEKENIT</sequence>
<keyword evidence="2" id="KW-0238">DNA-binding</keyword>
<keyword evidence="3" id="KW-0804">Transcription</keyword>
<dbReference type="InterPro" id="IPR036390">
    <property type="entry name" value="WH_DNA-bd_sf"/>
</dbReference>
<name>A0A1Y5FBH6_9BACT</name>
<evidence type="ECO:0000256" key="2">
    <source>
        <dbReference type="ARBA" id="ARBA00023125"/>
    </source>
</evidence>
<dbReference type="GO" id="GO:0003677">
    <property type="term" value="F:DNA binding"/>
    <property type="evidence" value="ECO:0007669"/>
    <property type="project" value="UniProtKB-KW"/>
</dbReference>
<dbReference type="Gene3D" id="1.10.10.10">
    <property type="entry name" value="Winged helix-like DNA-binding domain superfamily/Winged helix DNA-binding domain"/>
    <property type="match status" value="1"/>
</dbReference>
<dbReference type="PROSITE" id="PS51118">
    <property type="entry name" value="HTH_HXLR"/>
    <property type="match status" value="1"/>
</dbReference>
<dbReference type="InterPro" id="IPR002577">
    <property type="entry name" value="HTH_HxlR"/>
</dbReference>
<organism evidence="5 6">
    <name type="scientific">Halobacteriovorax marinus</name>
    <dbReference type="NCBI Taxonomy" id="97084"/>
    <lineage>
        <taxon>Bacteria</taxon>
        <taxon>Pseudomonadati</taxon>
        <taxon>Bdellovibrionota</taxon>
        <taxon>Bacteriovoracia</taxon>
        <taxon>Bacteriovoracales</taxon>
        <taxon>Halobacteriovoraceae</taxon>
        <taxon>Halobacteriovorax</taxon>
    </lineage>
</organism>
<dbReference type="Pfam" id="PF01638">
    <property type="entry name" value="HxlR"/>
    <property type="match status" value="1"/>
</dbReference>
<evidence type="ECO:0000313" key="6">
    <source>
        <dbReference type="Proteomes" id="UP000196531"/>
    </source>
</evidence>
<dbReference type="EMBL" id="MAAO01000006">
    <property type="protein sequence ID" value="OUR96811.1"/>
    <property type="molecule type" value="Genomic_DNA"/>
</dbReference>
<protein>
    <recommendedName>
        <fullName evidence="4">HTH hxlR-type domain-containing protein</fullName>
    </recommendedName>
</protein>
<proteinExistence type="predicted"/>
<reference evidence="6" key="1">
    <citation type="journal article" date="2017" name="Proc. Natl. Acad. Sci. U.S.A.">
        <title>Simulation of Deepwater Horizon oil plume reveals substrate specialization within a complex community of hydrocarbon-degraders.</title>
        <authorList>
            <person name="Hu P."/>
            <person name="Dubinsky E.A."/>
            <person name="Probst A.J."/>
            <person name="Wang J."/>
            <person name="Sieber C.M.K."/>
            <person name="Tom L.M."/>
            <person name="Gardinali P."/>
            <person name="Banfield J.F."/>
            <person name="Atlas R.M."/>
            <person name="Andersen G.L."/>
        </authorList>
    </citation>
    <scope>NUCLEOTIDE SEQUENCE [LARGE SCALE GENOMIC DNA]</scope>
</reference>
<dbReference type="SUPFAM" id="SSF46785">
    <property type="entry name" value="Winged helix' DNA-binding domain"/>
    <property type="match status" value="1"/>
</dbReference>
<dbReference type="PANTHER" id="PTHR33204:SF37">
    <property type="entry name" value="HTH-TYPE TRANSCRIPTIONAL REGULATOR YODB"/>
    <property type="match status" value="1"/>
</dbReference>
<feature type="domain" description="HTH hxlR-type" evidence="4">
    <location>
        <begin position="13"/>
        <end position="112"/>
    </location>
</feature>
<dbReference type="Proteomes" id="UP000196531">
    <property type="component" value="Unassembled WGS sequence"/>
</dbReference>
<accession>A0A1Y5FBH6</accession>
<evidence type="ECO:0000259" key="4">
    <source>
        <dbReference type="PROSITE" id="PS51118"/>
    </source>
</evidence>
<dbReference type="AlphaFoldDB" id="A0A1Y5FBH6"/>
<evidence type="ECO:0000256" key="3">
    <source>
        <dbReference type="ARBA" id="ARBA00023163"/>
    </source>
</evidence>
<keyword evidence="1" id="KW-0805">Transcription regulation</keyword>
<evidence type="ECO:0000313" key="5">
    <source>
        <dbReference type="EMBL" id="OUR96811.1"/>
    </source>
</evidence>
<evidence type="ECO:0000256" key="1">
    <source>
        <dbReference type="ARBA" id="ARBA00023015"/>
    </source>
</evidence>
<dbReference type="PANTHER" id="PTHR33204">
    <property type="entry name" value="TRANSCRIPTIONAL REGULATOR, MARR FAMILY"/>
    <property type="match status" value="1"/>
</dbReference>